<evidence type="ECO:0000313" key="4">
    <source>
        <dbReference type="Proteomes" id="UP000076447"/>
    </source>
</evidence>
<organism evidence="3 4">
    <name type="scientific">Oerskovia enterophila</name>
    <dbReference type="NCBI Taxonomy" id="43678"/>
    <lineage>
        <taxon>Bacteria</taxon>
        <taxon>Bacillati</taxon>
        <taxon>Actinomycetota</taxon>
        <taxon>Actinomycetes</taxon>
        <taxon>Micrococcales</taxon>
        <taxon>Cellulomonadaceae</taxon>
        <taxon>Oerskovia</taxon>
    </lineage>
</organism>
<name>A0A163S6Z5_9CELL</name>
<evidence type="ECO:0000313" key="3">
    <source>
        <dbReference type="EMBL" id="KZM36076.1"/>
    </source>
</evidence>
<dbReference type="InterPro" id="IPR037523">
    <property type="entry name" value="VOC_core"/>
</dbReference>
<dbReference type="PATRIC" id="fig|43678.3.peg.1340"/>
<proteinExistence type="predicted"/>
<comment type="caution">
    <text evidence="3">The sequence shown here is derived from an EMBL/GenBank/DDBJ whole genome shotgun (WGS) entry which is preliminary data.</text>
</comment>
<dbReference type="OrthoDB" id="2613830at2"/>
<dbReference type="SUPFAM" id="SSF54593">
    <property type="entry name" value="Glyoxalase/Bleomycin resistance protein/Dihydroxybiphenyl dioxygenase"/>
    <property type="match status" value="1"/>
</dbReference>
<protein>
    <submittedName>
        <fullName evidence="3">Glyoxalase-like domain protein</fullName>
    </submittedName>
</protein>
<dbReference type="InterPro" id="IPR051785">
    <property type="entry name" value="MMCE/EMCE_epimerase"/>
</dbReference>
<dbReference type="PANTHER" id="PTHR43048:SF5">
    <property type="entry name" value="BLR5325 PROTEIN"/>
    <property type="match status" value="1"/>
</dbReference>
<dbReference type="GO" id="GO:0004493">
    <property type="term" value="F:methylmalonyl-CoA epimerase activity"/>
    <property type="evidence" value="ECO:0007669"/>
    <property type="project" value="TreeGrafter"/>
</dbReference>
<dbReference type="CDD" id="cd08353">
    <property type="entry name" value="VOC_like"/>
    <property type="match status" value="1"/>
</dbReference>
<dbReference type="EMBL" id="LRIE01000061">
    <property type="protein sequence ID" value="KZM36076.1"/>
    <property type="molecule type" value="Genomic_DNA"/>
</dbReference>
<dbReference type="PANTHER" id="PTHR43048">
    <property type="entry name" value="METHYLMALONYL-COA EPIMERASE"/>
    <property type="match status" value="1"/>
</dbReference>
<evidence type="ECO:0000259" key="2">
    <source>
        <dbReference type="PROSITE" id="PS51819"/>
    </source>
</evidence>
<dbReference type="Pfam" id="PF00903">
    <property type="entry name" value="Glyoxalase"/>
    <property type="match status" value="1"/>
</dbReference>
<dbReference type="AlphaFoldDB" id="A0A163S6Z5"/>
<dbReference type="GO" id="GO:0046491">
    <property type="term" value="P:L-methylmalonyl-CoA metabolic process"/>
    <property type="evidence" value="ECO:0007669"/>
    <property type="project" value="TreeGrafter"/>
</dbReference>
<gene>
    <name evidence="3" type="ORF">OJAG_12800</name>
</gene>
<sequence>MAIQRLDNIGIVVADLDAAVAFFVELGMELEGRSPIEGAWAGSVVGLDGMRSEIAMMRVPGGSGRLELSTYHSPVAVDIGLGTAPSNTLGLHRVMFAVDDIDDTVERLGALGATLVGEIVRYEDAYRLCYLRGPEGIIVALAEQLG</sequence>
<accession>A0A163S6Z5</accession>
<dbReference type="RefSeq" id="WP_068707724.1">
    <property type="nucleotide sequence ID" value="NZ_LRIE01000061.1"/>
</dbReference>
<dbReference type="PROSITE" id="PS51819">
    <property type="entry name" value="VOC"/>
    <property type="match status" value="1"/>
</dbReference>
<dbReference type="GO" id="GO:0046872">
    <property type="term" value="F:metal ion binding"/>
    <property type="evidence" value="ECO:0007669"/>
    <property type="project" value="UniProtKB-KW"/>
</dbReference>
<dbReference type="Proteomes" id="UP000076447">
    <property type="component" value="Unassembled WGS sequence"/>
</dbReference>
<dbReference type="STRING" id="43678.OJAG_12800"/>
<dbReference type="InterPro" id="IPR004360">
    <property type="entry name" value="Glyas_Fos-R_dOase_dom"/>
</dbReference>
<feature type="domain" description="VOC" evidence="2">
    <location>
        <begin position="5"/>
        <end position="144"/>
    </location>
</feature>
<reference evidence="3 4" key="1">
    <citation type="submission" date="2016-01" db="EMBL/GenBank/DDBJ databases">
        <title>Genome sequence of Oerskovia enterophila VJag, an agar and cellulose degrading bacterium.</title>
        <authorList>
            <person name="Poehlein A."/>
            <person name="Jag V."/>
            <person name="Bengelsdorf F."/>
            <person name="Duerre P."/>
            <person name="Daniel R."/>
        </authorList>
    </citation>
    <scope>NUCLEOTIDE SEQUENCE [LARGE SCALE GENOMIC DNA]</scope>
    <source>
        <strain evidence="3 4">VJag</strain>
    </source>
</reference>
<dbReference type="InterPro" id="IPR029068">
    <property type="entry name" value="Glyas_Bleomycin-R_OHBP_Dase"/>
</dbReference>
<evidence type="ECO:0000256" key="1">
    <source>
        <dbReference type="ARBA" id="ARBA00022723"/>
    </source>
</evidence>
<keyword evidence="1" id="KW-0479">Metal-binding</keyword>
<dbReference type="Gene3D" id="3.10.180.10">
    <property type="entry name" value="2,3-Dihydroxybiphenyl 1,2-Dioxygenase, domain 1"/>
    <property type="match status" value="1"/>
</dbReference>